<evidence type="ECO:0000313" key="3">
    <source>
        <dbReference type="EMBL" id="PDP41165.1"/>
    </source>
</evidence>
<evidence type="ECO:0000313" key="4">
    <source>
        <dbReference type="Proteomes" id="UP000219259"/>
    </source>
</evidence>
<reference evidence="3 4" key="1">
    <citation type="submission" date="2017-09" db="EMBL/GenBank/DDBJ databases">
        <title>Phase variable restriction modification systems are present in the genome sequences of periodontal pathogens Prevotella intermedia, Tannerella forsythia and Porphyromonas gingivalis.</title>
        <authorList>
            <person name="Haigh R.D."/>
            <person name="Crawford L."/>
            <person name="Ralph J."/>
            <person name="Wanford J."/>
            <person name="Vartoukian S.R."/>
            <person name="Hijazib K."/>
            <person name="Wade W."/>
            <person name="Oggioni M.R."/>
        </authorList>
    </citation>
    <scope>NUCLEOTIDE SEQUENCE [LARGE SCALE GENOMIC DNA]</scope>
    <source>
        <strain evidence="3 4">WW11663</strain>
    </source>
</reference>
<keyword evidence="1" id="KW-1133">Transmembrane helix</keyword>
<keyword evidence="1" id="KW-0812">Transmembrane</keyword>
<evidence type="ECO:0000256" key="1">
    <source>
        <dbReference type="SAM" id="Phobius"/>
    </source>
</evidence>
<evidence type="ECO:0000259" key="2">
    <source>
        <dbReference type="Pfam" id="PF10882"/>
    </source>
</evidence>
<dbReference type="EMBL" id="NSLJ01000076">
    <property type="protein sequence ID" value="PDP41165.1"/>
    <property type="molecule type" value="Genomic_DNA"/>
</dbReference>
<comment type="caution">
    <text evidence="3">The sequence shown here is derived from an EMBL/GenBank/DDBJ whole genome shotgun (WGS) entry which is preliminary data.</text>
</comment>
<keyword evidence="1" id="KW-0472">Membrane</keyword>
<organism evidence="3 4">
    <name type="scientific">Tannerella forsythia</name>
    <name type="common">Bacteroides forsythus</name>
    <dbReference type="NCBI Taxonomy" id="28112"/>
    <lineage>
        <taxon>Bacteria</taxon>
        <taxon>Pseudomonadati</taxon>
        <taxon>Bacteroidota</taxon>
        <taxon>Bacteroidia</taxon>
        <taxon>Bacteroidales</taxon>
        <taxon>Tannerellaceae</taxon>
        <taxon>Tannerella</taxon>
    </lineage>
</organism>
<dbReference type="Proteomes" id="UP000219259">
    <property type="component" value="Unassembled WGS sequence"/>
</dbReference>
<dbReference type="InterPro" id="IPR027783">
    <property type="entry name" value="Bacterial_PH-related"/>
</dbReference>
<sequence length="118" mass="13583">MVFLPSKKILLVSIILTLLNLFLFISYPLSIIKKNNYIIINRIIGKVVFNIEEYKIQRVDKRILKGAIRTFASGGLFGYQGCFYSNKLGHFKMIAVNLKQLYLLENKTTGKKIIINLI</sequence>
<dbReference type="AlphaFoldDB" id="A0A2A6E4Y2"/>
<accession>A0A2A6E4Y2</accession>
<feature type="domain" description="Bacterial Pleckstrin homology" evidence="2">
    <location>
        <begin position="32"/>
        <end position="108"/>
    </location>
</feature>
<dbReference type="Pfam" id="PF10882">
    <property type="entry name" value="bPH_5"/>
    <property type="match status" value="1"/>
</dbReference>
<feature type="transmembrane region" description="Helical" evidence="1">
    <location>
        <begin position="9"/>
        <end position="29"/>
    </location>
</feature>
<name>A0A2A6E4Y2_TANFO</name>
<proteinExistence type="predicted"/>
<gene>
    <name evidence="3" type="ORF">CLI86_13720</name>
</gene>
<protein>
    <recommendedName>
        <fullName evidence="2">Bacterial Pleckstrin homology domain-containing protein</fullName>
    </recommendedName>
</protein>